<name>A0A645G6P7_9ZZZZ</name>
<organism evidence="1">
    <name type="scientific">bioreactor metagenome</name>
    <dbReference type="NCBI Taxonomy" id="1076179"/>
    <lineage>
        <taxon>unclassified sequences</taxon>
        <taxon>metagenomes</taxon>
        <taxon>ecological metagenomes</taxon>
    </lineage>
</organism>
<comment type="caution">
    <text evidence="1">The sequence shown here is derived from an EMBL/GenBank/DDBJ whole genome shotgun (WGS) entry which is preliminary data.</text>
</comment>
<gene>
    <name evidence="1" type="ORF">SDC9_169944</name>
</gene>
<dbReference type="AlphaFoldDB" id="A0A645G6P7"/>
<sequence>MFKIRIFQRMAKVVLLEEPVEEAWDSEVDVDFEEEWECASEGMYNYLSVRCFAKKD</sequence>
<evidence type="ECO:0000313" key="1">
    <source>
        <dbReference type="EMBL" id="MPN22561.1"/>
    </source>
</evidence>
<protein>
    <submittedName>
        <fullName evidence="1">Uncharacterized protein</fullName>
    </submittedName>
</protein>
<accession>A0A645G6P7</accession>
<reference evidence="1" key="1">
    <citation type="submission" date="2019-08" db="EMBL/GenBank/DDBJ databases">
        <authorList>
            <person name="Kucharzyk K."/>
            <person name="Murdoch R.W."/>
            <person name="Higgins S."/>
            <person name="Loffler F."/>
        </authorList>
    </citation>
    <scope>NUCLEOTIDE SEQUENCE</scope>
</reference>
<dbReference type="EMBL" id="VSSQ01070824">
    <property type="protein sequence ID" value="MPN22561.1"/>
    <property type="molecule type" value="Genomic_DNA"/>
</dbReference>
<proteinExistence type="predicted"/>